<dbReference type="AlphaFoldDB" id="A0A1S2YNH3"/>
<reference evidence="6" key="2">
    <citation type="submission" date="2025-08" db="UniProtKB">
        <authorList>
            <consortium name="RefSeq"/>
        </authorList>
    </citation>
    <scope>IDENTIFICATION</scope>
    <source>
        <tissue evidence="6">Etiolated seedlings</tissue>
    </source>
</reference>
<dbReference type="GO" id="GO:0009507">
    <property type="term" value="C:chloroplast"/>
    <property type="evidence" value="ECO:0007669"/>
    <property type="project" value="TreeGrafter"/>
</dbReference>
<evidence type="ECO:0000313" key="5">
    <source>
        <dbReference type="Proteomes" id="UP000087171"/>
    </source>
</evidence>
<dbReference type="SMART" id="SM01103">
    <property type="entry name" value="CRS1_YhbY"/>
    <property type="match status" value="1"/>
</dbReference>
<proteinExistence type="predicted"/>
<gene>
    <name evidence="6" type="primary">LOC101493458</name>
</gene>
<dbReference type="GO" id="GO:0003723">
    <property type="term" value="F:RNA binding"/>
    <property type="evidence" value="ECO:0007669"/>
    <property type="project" value="UniProtKB-UniRule"/>
</dbReference>
<protein>
    <submittedName>
        <fullName evidence="6">Uncharacterized protein LOC101493458</fullName>
    </submittedName>
</protein>
<feature type="region of interest" description="Disordered" evidence="3">
    <location>
        <begin position="258"/>
        <end position="283"/>
    </location>
</feature>
<dbReference type="Gene3D" id="3.30.110.60">
    <property type="entry name" value="YhbY-like"/>
    <property type="match status" value="1"/>
</dbReference>
<dbReference type="STRING" id="3827.A0A1S2YNH3"/>
<dbReference type="PANTHER" id="PTHR47714:SF1">
    <property type="entry name" value="RNA-BINDING CRS1 _ YHBY (CRM) DOMAIN PROTEIN"/>
    <property type="match status" value="1"/>
</dbReference>
<sequence>MTASSSSCHLRLLLRSQPPSPSPSSSSSFISFLKPFFLPSSNAVSSRLPQLHLRKTLFPSLLSTPSSSSRAFSYTPPLASLINVSSSVSIDEDAFEETNDDEFETETERDSFEDTQVEEVDSTSSPLVKKREERLNLKGPILSVKERKELASYAHSLGKKLNIQLVGKSGVTPNVVTAFNDNLEANELLKIKIHGSCPGEFDDIVKQLEEATGSVTVGQIGRTMILYRPSLSKLKVEEKKKQVRKLFLEKQHKRRLINRSKEQEQVPKSSRRGSSWKVRGSRS</sequence>
<dbReference type="eggNOG" id="ENOG502RZGM">
    <property type="taxonomic scope" value="Eukaryota"/>
</dbReference>
<evidence type="ECO:0000313" key="6">
    <source>
        <dbReference type="RefSeq" id="XP_004507495.1"/>
    </source>
</evidence>
<dbReference type="KEGG" id="cam:101493458"/>
<name>A0A1S2YNH3_CICAR</name>
<evidence type="ECO:0000256" key="2">
    <source>
        <dbReference type="PROSITE-ProRule" id="PRU00626"/>
    </source>
</evidence>
<feature type="region of interest" description="Disordered" evidence="3">
    <location>
        <begin position="95"/>
        <end position="126"/>
    </location>
</feature>
<dbReference type="InterPro" id="IPR035920">
    <property type="entry name" value="YhbY-like_sf"/>
</dbReference>
<dbReference type="Proteomes" id="UP000087171">
    <property type="component" value="Chromosome Ca6"/>
</dbReference>
<keyword evidence="5" id="KW-1185">Reference proteome</keyword>
<reference evidence="5" key="1">
    <citation type="journal article" date="2013" name="Nat. Biotechnol.">
        <title>Draft genome sequence of chickpea (Cicer arietinum) provides a resource for trait improvement.</title>
        <authorList>
            <person name="Varshney R.K."/>
            <person name="Song C."/>
            <person name="Saxena R.K."/>
            <person name="Azam S."/>
            <person name="Yu S."/>
            <person name="Sharpe A.G."/>
            <person name="Cannon S."/>
            <person name="Baek J."/>
            <person name="Rosen B.D."/>
            <person name="Tar'an B."/>
            <person name="Millan T."/>
            <person name="Zhang X."/>
            <person name="Ramsay L.D."/>
            <person name="Iwata A."/>
            <person name="Wang Y."/>
            <person name="Nelson W."/>
            <person name="Farmer A.D."/>
            <person name="Gaur P.M."/>
            <person name="Soderlund C."/>
            <person name="Penmetsa R.V."/>
            <person name="Xu C."/>
            <person name="Bharti A.K."/>
            <person name="He W."/>
            <person name="Winter P."/>
            <person name="Zhao S."/>
            <person name="Hane J.K."/>
            <person name="Carrasquilla-Garcia N."/>
            <person name="Condie J.A."/>
            <person name="Upadhyaya H.D."/>
            <person name="Luo M.C."/>
            <person name="Thudi M."/>
            <person name="Gowda C.L."/>
            <person name="Singh N.P."/>
            <person name="Lichtenzveig J."/>
            <person name="Gali K.K."/>
            <person name="Rubio J."/>
            <person name="Nadarajan N."/>
            <person name="Dolezel J."/>
            <person name="Bansal K.C."/>
            <person name="Xu X."/>
            <person name="Edwards D."/>
            <person name="Zhang G."/>
            <person name="Kahl G."/>
            <person name="Gil J."/>
            <person name="Singh K.B."/>
            <person name="Datta S.K."/>
            <person name="Jackson S.A."/>
            <person name="Wang J."/>
            <person name="Cook D.R."/>
        </authorList>
    </citation>
    <scope>NUCLEOTIDE SEQUENCE [LARGE SCALE GENOMIC DNA]</scope>
    <source>
        <strain evidence="5">cv. CDC Frontier</strain>
    </source>
</reference>
<feature type="domain" description="CRM" evidence="4">
    <location>
        <begin position="140"/>
        <end position="239"/>
    </location>
</feature>
<evidence type="ECO:0000259" key="4">
    <source>
        <dbReference type="PROSITE" id="PS51295"/>
    </source>
</evidence>
<organism evidence="5 6">
    <name type="scientific">Cicer arietinum</name>
    <name type="common">Chickpea</name>
    <name type="synonym">Garbanzo</name>
    <dbReference type="NCBI Taxonomy" id="3827"/>
    <lineage>
        <taxon>Eukaryota</taxon>
        <taxon>Viridiplantae</taxon>
        <taxon>Streptophyta</taxon>
        <taxon>Embryophyta</taxon>
        <taxon>Tracheophyta</taxon>
        <taxon>Spermatophyta</taxon>
        <taxon>Magnoliopsida</taxon>
        <taxon>eudicotyledons</taxon>
        <taxon>Gunneridae</taxon>
        <taxon>Pentapetalae</taxon>
        <taxon>rosids</taxon>
        <taxon>fabids</taxon>
        <taxon>Fabales</taxon>
        <taxon>Fabaceae</taxon>
        <taxon>Papilionoideae</taxon>
        <taxon>50 kb inversion clade</taxon>
        <taxon>NPAAA clade</taxon>
        <taxon>Hologalegina</taxon>
        <taxon>IRL clade</taxon>
        <taxon>Cicereae</taxon>
        <taxon>Cicer</taxon>
    </lineage>
</organism>
<dbReference type="PaxDb" id="3827-XP_004507495.1"/>
<dbReference type="FunFam" id="3.30.110.60:FF:000004">
    <property type="entry name" value="RNA-binding CRS1 / YhbY (CRM) domain protein"/>
    <property type="match status" value="1"/>
</dbReference>
<accession>A0A1S2YNH3</accession>
<dbReference type="GeneID" id="101493458"/>
<dbReference type="SUPFAM" id="SSF75471">
    <property type="entry name" value="YhbY-like"/>
    <property type="match status" value="1"/>
</dbReference>
<dbReference type="Pfam" id="PF01985">
    <property type="entry name" value="CRS1_YhbY"/>
    <property type="match status" value="1"/>
</dbReference>
<feature type="compositionally biased region" description="Acidic residues" evidence="3">
    <location>
        <begin position="95"/>
        <end position="105"/>
    </location>
</feature>
<dbReference type="PANTHER" id="PTHR47714">
    <property type="entry name" value="CRS1/YHBY DOMAIN CONTAINING PROTEIN, EXPRESSED"/>
    <property type="match status" value="1"/>
</dbReference>
<dbReference type="PROSITE" id="PS51295">
    <property type="entry name" value="CRM"/>
    <property type="match status" value="1"/>
</dbReference>
<keyword evidence="1 2" id="KW-0694">RNA-binding</keyword>
<dbReference type="InterPro" id="IPR001890">
    <property type="entry name" value="RNA-binding_CRM"/>
</dbReference>
<dbReference type="RefSeq" id="XP_004507495.1">
    <property type="nucleotide sequence ID" value="XM_004507438.3"/>
</dbReference>
<evidence type="ECO:0000256" key="3">
    <source>
        <dbReference type="SAM" id="MobiDB-lite"/>
    </source>
</evidence>
<dbReference type="OrthoDB" id="2020593at2759"/>
<evidence type="ECO:0000256" key="1">
    <source>
        <dbReference type="ARBA" id="ARBA00022884"/>
    </source>
</evidence>